<evidence type="ECO:0000313" key="3">
    <source>
        <dbReference type="EMBL" id="VGM94856.1"/>
    </source>
</evidence>
<evidence type="ECO:0000259" key="2">
    <source>
        <dbReference type="Pfam" id="PF01298"/>
    </source>
</evidence>
<dbReference type="SUPFAM" id="SSF56925">
    <property type="entry name" value="OMPA-like"/>
    <property type="match status" value="1"/>
</dbReference>
<feature type="region of interest" description="Disordered" evidence="1">
    <location>
        <begin position="14"/>
        <end position="58"/>
    </location>
</feature>
<proteinExistence type="predicted"/>
<dbReference type="NCBIfam" id="NF041636">
    <property type="entry name" value="slam_lipo"/>
    <property type="match status" value="1"/>
</dbReference>
<dbReference type="Gene3D" id="2.40.160.90">
    <property type="match status" value="1"/>
</dbReference>
<evidence type="ECO:0000256" key="1">
    <source>
        <dbReference type="SAM" id="MobiDB-lite"/>
    </source>
</evidence>
<protein>
    <submittedName>
        <fullName evidence="3">Transferrin binding protein-like solute binding protein</fullName>
    </submittedName>
</protein>
<feature type="domain" description="Transferrin-binding protein B C-lobe/N-lobe beta-barrel" evidence="2">
    <location>
        <begin position="141"/>
        <end position="240"/>
    </location>
</feature>
<name>A0A486XA66_9PAST</name>
<dbReference type="InterPro" id="IPR001677">
    <property type="entry name" value="TbpB_B_D"/>
</dbReference>
<dbReference type="EMBL" id="CAAHDN010000006">
    <property type="protein sequence ID" value="VGM94856.1"/>
    <property type="molecule type" value="Genomic_DNA"/>
</dbReference>
<gene>
    <name evidence="3" type="ORF">NCTC4101_00202</name>
</gene>
<dbReference type="Pfam" id="PF01298">
    <property type="entry name" value="TbpB_B_D"/>
    <property type="match status" value="1"/>
</dbReference>
<reference evidence="3" key="1">
    <citation type="submission" date="2019-03" db="EMBL/GenBank/DDBJ databases">
        <authorList>
            <consortium name="Pathogen Informatics"/>
        </authorList>
    </citation>
    <scope>NUCLEOTIDE SEQUENCE</scope>
    <source>
        <strain evidence="3">Unknown</strain>
    </source>
</reference>
<organism evidence="3">
    <name type="scientific">uncultured Avibacterium sp</name>
    <dbReference type="NCBI Taxonomy" id="1936169"/>
    <lineage>
        <taxon>Bacteria</taxon>
        <taxon>Pseudomonadati</taxon>
        <taxon>Pseudomonadota</taxon>
        <taxon>Gammaproteobacteria</taxon>
        <taxon>Pasteurellales</taxon>
        <taxon>Pasteurellaceae</taxon>
        <taxon>Avibacterium</taxon>
        <taxon>environmental samples</taxon>
    </lineage>
</organism>
<accession>A0A486XA66</accession>
<sequence length="240" mass="24782">MAIIIALSVTACGSGAGGSDDSAQPSNNNSSATNTNTSSNNSDSSSTNSSSNNPANTTTVLTSNYIKDQDVAKTINSPNLNTLQVDGQNVQLTFPGISVGTFLVIKENAISGGHLSYARYGIVSANNSRYAFSQGYSTLDMPTTGTAIYTGQATYDKGSVRAETGKSIFHVDYGKKTINGTVAINSDNIQLSGTINGNAFSGNKNGTQMQGGFYGPKAAELSGTFQNKAEGYTGAFGARK</sequence>
<dbReference type="InterPro" id="IPR054843">
    <property type="entry name" value="Slam_hemophilin_C"/>
</dbReference>
<feature type="compositionally biased region" description="Low complexity" evidence="1">
    <location>
        <begin position="19"/>
        <end position="58"/>
    </location>
</feature>
<dbReference type="InterPro" id="IPR011250">
    <property type="entry name" value="OMP/PagP_B-barrel"/>
</dbReference>
<dbReference type="AlphaFoldDB" id="A0A486XA66"/>